<protein>
    <submittedName>
        <fullName evidence="1">Tetratricopeptide repeat protein</fullName>
    </submittedName>
</protein>
<dbReference type="SUPFAM" id="SSF48452">
    <property type="entry name" value="TPR-like"/>
    <property type="match status" value="1"/>
</dbReference>
<dbReference type="Proteomes" id="UP001171916">
    <property type="component" value="Unassembled WGS sequence"/>
</dbReference>
<sequence>MRALHEFCETEPDNPFNWYALALEYQEHDPEKTSELFNKLLLEHPDYLPTYYPAAHFFSDQDDIEKALDIFEKGISLAKIQGETKTLNELSSALEMLKFENDLD</sequence>
<accession>A0ABT7YAX2</accession>
<dbReference type="InterPro" id="IPR011990">
    <property type="entry name" value="TPR-like_helical_dom_sf"/>
</dbReference>
<evidence type="ECO:0000313" key="1">
    <source>
        <dbReference type="EMBL" id="MDN3203664.1"/>
    </source>
</evidence>
<keyword evidence="2" id="KW-1185">Reference proteome</keyword>
<proteinExistence type="predicted"/>
<gene>
    <name evidence="1" type="ORF">QVH07_05870</name>
</gene>
<dbReference type="EMBL" id="JAUEPH010000002">
    <property type="protein sequence ID" value="MDN3203664.1"/>
    <property type="molecule type" value="Genomic_DNA"/>
</dbReference>
<comment type="caution">
    <text evidence="1">The sequence shown here is derived from an EMBL/GenBank/DDBJ whole genome shotgun (WGS) entry which is preliminary data.</text>
</comment>
<evidence type="ECO:0000313" key="2">
    <source>
        <dbReference type="Proteomes" id="UP001171916"/>
    </source>
</evidence>
<dbReference type="Gene3D" id="1.25.40.10">
    <property type="entry name" value="Tetratricopeptide repeat domain"/>
    <property type="match status" value="1"/>
</dbReference>
<reference evidence="1" key="1">
    <citation type="submission" date="2023-06" db="EMBL/GenBank/DDBJ databases">
        <title>Robiginitalea aurantiacus sp. nov. and Algoriphagus sediminis sp. nov., isolated from coastal sediment.</title>
        <authorList>
            <person name="Zhou Z.Y."/>
            <person name="An J."/>
            <person name="Jia Y.W."/>
            <person name="Du Z.J."/>
        </authorList>
    </citation>
    <scope>NUCLEOTIDE SEQUENCE</scope>
    <source>
        <strain evidence="1">C2-7</strain>
    </source>
</reference>
<name>A0ABT7YAX2_9BACT</name>
<organism evidence="1 2">
    <name type="scientific">Algoriphagus sediminis</name>
    <dbReference type="NCBI Taxonomy" id="3057113"/>
    <lineage>
        <taxon>Bacteria</taxon>
        <taxon>Pseudomonadati</taxon>
        <taxon>Bacteroidota</taxon>
        <taxon>Cytophagia</taxon>
        <taxon>Cytophagales</taxon>
        <taxon>Cyclobacteriaceae</taxon>
        <taxon>Algoriphagus</taxon>
    </lineage>
</organism>